<name>A0AAV6RU73_SOLSE</name>
<evidence type="ECO:0000313" key="2">
    <source>
        <dbReference type="Proteomes" id="UP000693946"/>
    </source>
</evidence>
<evidence type="ECO:0000313" key="1">
    <source>
        <dbReference type="EMBL" id="KAG7508928.1"/>
    </source>
</evidence>
<sequence length="221" mass="24075">MFSFAAEKKRVPLMCGRFHRNGRLIQVTEPLPSTRAQPVIVVHIFPRITVTGLFLLANHGITHTVLDYSGRRVNVEDGTPEGQKYELAASHRSLERLTADDPTPKRHASCNFNENTIMKVGSSTVISVNTSEVFDSCSDGDSHSSNEHLPVCRSGSAAGLFFGANVEMAVSTLVVNQKVKSFPSSCVHSSAVVVVQRHDSDMKKPFCGSTRQSVESDTLTS</sequence>
<proteinExistence type="predicted"/>
<dbReference type="AlphaFoldDB" id="A0AAV6RU73"/>
<gene>
    <name evidence="1" type="ORF">JOB18_029174</name>
</gene>
<keyword evidence="2" id="KW-1185">Reference proteome</keyword>
<protein>
    <submittedName>
        <fullName evidence="1">Uncharacterized protein</fullName>
    </submittedName>
</protein>
<organism evidence="1 2">
    <name type="scientific">Solea senegalensis</name>
    <name type="common">Senegalese sole</name>
    <dbReference type="NCBI Taxonomy" id="28829"/>
    <lineage>
        <taxon>Eukaryota</taxon>
        <taxon>Metazoa</taxon>
        <taxon>Chordata</taxon>
        <taxon>Craniata</taxon>
        <taxon>Vertebrata</taxon>
        <taxon>Euteleostomi</taxon>
        <taxon>Actinopterygii</taxon>
        <taxon>Neopterygii</taxon>
        <taxon>Teleostei</taxon>
        <taxon>Neoteleostei</taxon>
        <taxon>Acanthomorphata</taxon>
        <taxon>Carangaria</taxon>
        <taxon>Pleuronectiformes</taxon>
        <taxon>Pleuronectoidei</taxon>
        <taxon>Soleidae</taxon>
        <taxon>Solea</taxon>
    </lineage>
</organism>
<reference evidence="1 2" key="1">
    <citation type="journal article" date="2021" name="Sci. Rep.">
        <title>Chromosome anchoring in Senegalese sole (Solea senegalensis) reveals sex-associated markers and genome rearrangements in flatfish.</title>
        <authorList>
            <person name="Guerrero-Cozar I."/>
            <person name="Gomez-Garrido J."/>
            <person name="Berbel C."/>
            <person name="Martinez-Blanch J.F."/>
            <person name="Alioto T."/>
            <person name="Claros M.G."/>
            <person name="Gagnaire P.A."/>
            <person name="Manchado M."/>
        </authorList>
    </citation>
    <scope>NUCLEOTIDE SEQUENCE [LARGE SCALE GENOMIC DNA]</scope>
    <source>
        <strain evidence="1">Sse05_10M</strain>
    </source>
</reference>
<accession>A0AAV6RU73</accession>
<dbReference type="EMBL" id="JAGKHQ010000009">
    <property type="protein sequence ID" value="KAG7508928.1"/>
    <property type="molecule type" value="Genomic_DNA"/>
</dbReference>
<comment type="caution">
    <text evidence="1">The sequence shown here is derived from an EMBL/GenBank/DDBJ whole genome shotgun (WGS) entry which is preliminary data.</text>
</comment>
<dbReference type="Proteomes" id="UP000693946">
    <property type="component" value="Linkage Group LG17"/>
</dbReference>